<dbReference type="InterPro" id="IPR033428">
    <property type="entry name" value="DUF5118"/>
</dbReference>
<dbReference type="Proteomes" id="UP001212263">
    <property type="component" value="Unassembled WGS sequence"/>
</dbReference>
<evidence type="ECO:0000259" key="2">
    <source>
        <dbReference type="Pfam" id="PF17148"/>
    </source>
</evidence>
<dbReference type="Gene3D" id="3.40.390.10">
    <property type="entry name" value="Collagenase (Catalytic Domain)"/>
    <property type="match status" value="1"/>
</dbReference>
<dbReference type="InterPro" id="IPR033413">
    <property type="entry name" value="DUF5117"/>
</dbReference>
<dbReference type="Pfam" id="PF17162">
    <property type="entry name" value="DUF5118"/>
    <property type="match status" value="1"/>
</dbReference>
<gene>
    <name evidence="5" type="ORF">DWW24_04435</name>
    <name evidence="6" type="ORF">DXA53_13285</name>
    <name evidence="4" type="ORF">PN645_08615</name>
</gene>
<sequence>MNMTVLARLLTLSIRLLASGGSKLLIMLLVTTPGAFAQGHFKNYFEKKFPQDTVDIHSGMFTTYTHSDKYYWEIPVKLFGADILVTKTALKAAAQAERPTDGLYGFANDMVEEGVIRFVKSGNRIDCLEVFNGISNTPKDSELTSLYRQKNNSGRYLSIPILEEKPEAVLIDVSNLLNQETLFTGLALRHGRDFNISICHPEFSSILEIGSNREDILFIRSQRAYEPSRIPSEIPNAMNVRELTMWQIGTALTLLPRTPLSFRKWDPRVEYFSNTYQKCDNNIYTTTIKVAKRWRLEPRPEDFERYEAGELVVPIKPIIFYVDRQTPEYLRQAFIEAVDSWQKAFEQAGFKNAIKGEMMPAHKSDPEFSIDDPRISIISYNVSPRMNARGGIITDPRSGEILSGRVSIFHSFLDLIQQWYYCQCAQVDPRIHEEIIPDTLLARIAKFVVTHEVGHSLGLCHNFIGSSAYTVEQLRTPDFVAKYGTTPSIMDYTRFNYIAQPEDKMDSKLLSPNVGIYDCFAIEWGYRYYRHHANSDSLLKEWVTQQQEQRELRFANNSGIDPEVQSEDLSNDLLAANALGIENLKYMKSNEPLWRSGEWANRQIWINRQSWMEIQYNNFLTQAILYIGGINTLTQQPIPIRKQLDAIEFINKYAFSSPEWLFGNHRRTSSFYQEIIRSLIQRCEYVQNSSERYPNNTISIKEYITVLHQTIFDRHQTDRSREILQEVFCKSVLDAMKNSDSQYMKMLWRCELENILDEARQKHFNPQHGQRITDYIKFCMGK</sequence>
<dbReference type="RefSeq" id="WP_083813749.1">
    <property type="nucleotide sequence ID" value="NZ_JABWDG010000013.1"/>
</dbReference>
<dbReference type="EMBL" id="JAQMRD010000009">
    <property type="protein sequence ID" value="MDB9223066.1"/>
    <property type="molecule type" value="Genomic_DNA"/>
</dbReference>
<organism evidence="6 8">
    <name type="scientific">Odoribacter splanchnicus</name>
    <dbReference type="NCBI Taxonomy" id="28118"/>
    <lineage>
        <taxon>Bacteria</taxon>
        <taxon>Pseudomonadati</taxon>
        <taxon>Bacteroidota</taxon>
        <taxon>Bacteroidia</taxon>
        <taxon>Bacteroidales</taxon>
        <taxon>Odoribacteraceae</taxon>
        <taxon>Odoribacter</taxon>
    </lineage>
</organism>
<dbReference type="EMBL" id="QRYW01000007">
    <property type="protein sequence ID" value="RGV29108.1"/>
    <property type="molecule type" value="Genomic_DNA"/>
</dbReference>
<dbReference type="GeneID" id="61276176"/>
<evidence type="ECO:0000313" key="6">
    <source>
        <dbReference type="EMBL" id="RGY05185.1"/>
    </source>
</evidence>
<keyword evidence="4" id="KW-0378">Hydrolase</keyword>
<protein>
    <submittedName>
        <fullName evidence="6">DUF5117 domain-containing protein</fullName>
    </submittedName>
    <submittedName>
        <fullName evidence="4">Zinc-dependent metalloprotease</fullName>
    </submittedName>
</protein>
<dbReference type="Pfam" id="PF17148">
    <property type="entry name" value="DUF5117"/>
    <property type="match status" value="1"/>
</dbReference>
<proteinExistence type="predicted"/>
<dbReference type="AlphaFoldDB" id="A0A413I9T1"/>
<dbReference type="InterPro" id="IPR032534">
    <property type="entry name" value="EcxA_zinc-bd"/>
</dbReference>
<evidence type="ECO:0000313" key="8">
    <source>
        <dbReference type="Proteomes" id="UP000284434"/>
    </source>
</evidence>
<dbReference type="EMBL" id="QSCO01000019">
    <property type="protein sequence ID" value="RGY05185.1"/>
    <property type="molecule type" value="Genomic_DNA"/>
</dbReference>
<reference evidence="7 8" key="1">
    <citation type="submission" date="2018-08" db="EMBL/GenBank/DDBJ databases">
        <title>A genome reference for cultivated species of the human gut microbiota.</title>
        <authorList>
            <person name="Zou Y."/>
            <person name="Xue W."/>
            <person name="Luo G."/>
        </authorList>
    </citation>
    <scope>NUCLEOTIDE SEQUENCE [LARGE SCALE GENOMIC DNA]</scope>
    <source>
        <strain evidence="5 7">AF14-6AC</strain>
        <strain evidence="6 8">OF03-11</strain>
    </source>
</reference>
<dbReference type="SUPFAM" id="SSF55486">
    <property type="entry name" value="Metalloproteases ('zincins'), catalytic domain"/>
    <property type="match status" value="1"/>
</dbReference>
<dbReference type="Pfam" id="PF16313">
    <property type="entry name" value="DUF4953"/>
    <property type="match status" value="1"/>
</dbReference>
<dbReference type="InterPro" id="IPR034032">
    <property type="entry name" value="Zn_MMP-like_bac"/>
</dbReference>
<evidence type="ECO:0000259" key="3">
    <source>
        <dbReference type="Pfam" id="PF17162"/>
    </source>
</evidence>
<feature type="domain" description="DUF5117" evidence="2">
    <location>
        <begin position="109"/>
        <end position="299"/>
    </location>
</feature>
<name>A0A413I9T1_9BACT</name>
<evidence type="ECO:0000259" key="1">
    <source>
        <dbReference type="Pfam" id="PF16313"/>
    </source>
</evidence>
<accession>A0A413I9T1</accession>
<comment type="caution">
    <text evidence="6">The sequence shown here is derived from an EMBL/GenBank/DDBJ whole genome shotgun (WGS) entry which is preliminary data.</text>
</comment>
<feature type="domain" description="EcxA zinc-binding" evidence="1">
    <location>
        <begin position="436"/>
        <end position="716"/>
    </location>
</feature>
<evidence type="ECO:0000313" key="4">
    <source>
        <dbReference type="EMBL" id="MDB9223066.1"/>
    </source>
</evidence>
<dbReference type="CDD" id="cd04276">
    <property type="entry name" value="ZnMc_MMP_like_2"/>
    <property type="match status" value="1"/>
</dbReference>
<dbReference type="PANTHER" id="PTHR38478">
    <property type="entry name" value="PEPTIDASE M1A AND M12B"/>
    <property type="match status" value="1"/>
</dbReference>
<keyword evidence="4" id="KW-0645">Protease</keyword>
<reference evidence="4" key="2">
    <citation type="submission" date="2023-01" db="EMBL/GenBank/DDBJ databases">
        <title>Human gut microbiome strain richness.</title>
        <authorList>
            <person name="Chen-Liaw A."/>
        </authorList>
    </citation>
    <scope>NUCLEOTIDE SEQUENCE</scope>
    <source>
        <strain evidence="4">RTP21484st1_B7_RTP21484_190118</strain>
    </source>
</reference>
<evidence type="ECO:0000313" key="7">
    <source>
        <dbReference type="Proteomes" id="UP000283426"/>
    </source>
</evidence>
<dbReference type="InterPro" id="IPR024079">
    <property type="entry name" value="MetalloPept_cat_dom_sf"/>
</dbReference>
<feature type="domain" description="DUF5118" evidence="3">
    <location>
        <begin position="42"/>
        <end position="89"/>
    </location>
</feature>
<keyword evidence="4" id="KW-0482">Metalloprotease</keyword>
<dbReference type="PANTHER" id="PTHR38478:SF1">
    <property type="entry name" value="ZINC DEPENDENT METALLOPROTEASE DOMAIN LIPOPROTEIN"/>
    <property type="match status" value="1"/>
</dbReference>
<dbReference type="Proteomes" id="UP000283426">
    <property type="component" value="Unassembled WGS sequence"/>
</dbReference>
<dbReference type="GO" id="GO:0008237">
    <property type="term" value="F:metallopeptidase activity"/>
    <property type="evidence" value="ECO:0007669"/>
    <property type="project" value="UniProtKB-KW"/>
</dbReference>
<dbReference type="Proteomes" id="UP000284434">
    <property type="component" value="Unassembled WGS sequence"/>
</dbReference>
<evidence type="ECO:0000313" key="5">
    <source>
        <dbReference type="EMBL" id="RGV29108.1"/>
    </source>
</evidence>